<proteinExistence type="predicted"/>
<dbReference type="PROSITE" id="PS50110">
    <property type="entry name" value="RESPONSE_REGULATORY"/>
    <property type="match status" value="2"/>
</dbReference>
<dbReference type="CDD" id="cd17546">
    <property type="entry name" value="REC_hyHK_CKI1_RcsC-like"/>
    <property type="match status" value="2"/>
</dbReference>
<feature type="domain" description="Response regulatory" evidence="6">
    <location>
        <begin position="407"/>
        <end position="522"/>
    </location>
</feature>
<dbReference type="PRINTS" id="PR00344">
    <property type="entry name" value="BCTRLSENSOR"/>
</dbReference>
<dbReference type="Pfam" id="PF00512">
    <property type="entry name" value="HisKA"/>
    <property type="match status" value="1"/>
</dbReference>
<dbReference type="InterPro" id="IPR036890">
    <property type="entry name" value="HATPase_C_sf"/>
</dbReference>
<dbReference type="AlphaFoldDB" id="A0A975EZ47"/>
<evidence type="ECO:0000259" key="6">
    <source>
        <dbReference type="PROSITE" id="PS50110"/>
    </source>
</evidence>
<evidence type="ECO:0000313" key="7">
    <source>
        <dbReference type="EMBL" id="QTQ11064.1"/>
    </source>
</evidence>
<reference evidence="7" key="2">
    <citation type="journal article" date="2021" name="Microbiol. Resour. Announc.">
        <title>Complete Genome Sequences of Three Human Oral Treponema parvum Isolates.</title>
        <authorList>
            <person name="Zeng H."/>
            <person name="Watt R.M."/>
        </authorList>
    </citation>
    <scope>NUCLEOTIDE SEQUENCE</scope>
    <source>
        <strain evidence="7">ATCC 700773</strain>
    </source>
</reference>
<evidence type="ECO:0000259" key="5">
    <source>
        <dbReference type="PROSITE" id="PS50109"/>
    </source>
</evidence>
<dbReference type="FunFam" id="3.30.565.10:FF:000010">
    <property type="entry name" value="Sensor histidine kinase RcsC"/>
    <property type="match status" value="1"/>
</dbReference>
<dbReference type="Gene3D" id="3.40.50.2300">
    <property type="match status" value="2"/>
</dbReference>
<dbReference type="InterPro" id="IPR001789">
    <property type="entry name" value="Sig_transdc_resp-reg_receiver"/>
</dbReference>
<dbReference type="PROSITE" id="PS50109">
    <property type="entry name" value="HIS_KIN"/>
    <property type="match status" value="1"/>
</dbReference>
<dbReference type="EMBL" id="CP054257">
    <property type="protein sequence ID" value="QTQ11064.1"/>
    <property type="molecule type" value="Genomic_DNA"/>
</dbReference>
<dbReference type="SUPFAM" id="SSF52172">
    <property type="entry name" value="CheY-like"/>
    <property type="match status" value="2"/>
</dbReference>
<sequence length="541" mass="60189">MENLDPKQEFGGGILANTLHEIRTPIQTIIGTLELLSETSLNEEQTEYIHQIQFGADILLSMADDVLDLSKIRSGTFKLENISYNIRSLVEHVMDLVCIEAFNKGLEVVTDIAEDVPVTVIGDPTRVQQILLNLLKNAVKFTGEGHVLCRLSVLKQNLMFEVFDTGMGITKEARKKLFTSFFQADASIARKYGGTGLGLSICKTLVAAMNGAIGVSKNKPKGSRFWFSIPLKLPHGRKVKYGPAIKDSRTKILIVDNNKTACKSILNKIVQCGFSAENIFTVNSGKSALSTLKKAVKEKKPFSIALIDMIMPKMDGWYLASEIRTRNLCLNTKLYMLSPEGQMGGEAKMKLLNWFNGYLYKPVKQAKLYQILQDAAGFHRSAEAQKESGVNPVEKQEAQEQVAHGLSVLVVEDHPVNRKLISTFLQKLGVEVLEASDGSEAVEMIKQNPETDMVFMDILMANKNGIEATDEIRAMDYRGIVIACTANNDFASVDEYEKHGINDTLIKPFKSSDIKKMLLKWQDLRILPAEPIPEDAWPEQA</sequence>
<keyword evidence="3 4" id="KW-0597">Phosphoprotein</keyword>
<dbReference type="InterPro" id="IPR036097">
    <property type="entry name" value="HisK_dim/P_sf"/>
</dbReference>
<feature type="modified residue" description="4-aspartylphosphate" evidence="4">
    <location>
        <position position="457"/>
    </location>
</feature>
<dbReference type="InterPro" id="IPR003594">
    <property type="entry name" value="HATPase_dom"/>
</dbReference>
<dbReference type="InterPro" id="IPR003661">
    <property type="entry name" value="HisK_dim/P_dom"/>
</dbReference>
<organism evidence="7 8">
    <name type="scientific">Treponema parvum</name>
    <dbReference type="NCBI Taxonomy" id="138851"/>
    <lineage>
        <taxon>Bacteria</taxon>
        <taxon>Pseudomonadati</taxon>
        <taxon>Spirochaetota</taxon>
        <taxon>Spirochaetia</taxon>
        <taxon>Spirochaetales</taxon>
        <taxon>Treponemataceae</taxon>
        <taxon>Treponema</taxon>
    </lineage>
</organism>
<feature type="modified residue" description="4-aspartylphosphate" evidence="4">
    <location>
        <position position="308"/>
    </location>
</feature>
<dbReference type="CDD" id="cd16922">
    <property type="entry name" value="HATPase_EvgS-ArcB-TorS-like"/>
    <property type="match status" value="1"/>
</dbReference>
<reference evidence="7" key="1">
    <citation type="submission" date="2020-05" db="EMBL/GenBank/DDBJ databases">
        <authorList>
            <person name="Zeng H."/>
            <person name="Chan Y.K."/>
            <person name="Watt R.M."/>
        </authorList>
    </citation>
    <scope>NUCLEOTIDE SEQUENCE</scope>
    <source>
        <strain evidence="7">ATCC 700773</strain>
    </source>
</reference>
<accession>A0A975EZ47</accession>
<dbReference type="InterPro" id="IPR004358">
    <property type="entry name" value="Sig_transdc_His_kin-like_C"/>
</dbReference>
<feature type="domain" description="Histidine kinase" evidence="5">
    <location>
        <begin position="17"/>
        <end position="233"/>
    </location>
</feature>
<evidence type="ECO:0000313" key="8">
    <source>
        <dbReference type="Proteomes" id="UP000671995"/>
    </source>
</evidence>
<dbReference type="Pfam" id="PF00072">
    <property type="entry name" value="Response_reg"/>
    <property type="match status" value="2"/>
</dbReference>
<dbReference type="InterPro" id="IPR005467">
    <property type="entry name" value="His_kinase_dom"/>
</dbReference>
<dbReference type="CDD" id="cd00082">
    <property type="entry name" value="HisKA"/>
    <property type="match status" value="1"/>
</dbReference>
<dbReference type="Pfam" id="PF02518">
    <property type="entry name" value="HATPase_c"/>
    <property type="match status" value="1"/>
</dbReference>
<dbReference type="Gene3D" id="3.30.565.10">
    <property type="entry name" value="Histidine kinase-like ATPase, C-terminal domain"/>
    <property type="match status" value="1"/>
</dbReference>
<dbReference type="Gene3D" id="1.10.287.130">
    <property type="match status" value="1"/>
</dbReference>
<dbReference type="Proteomes" id="UP000671995">
    <property type="component" value="Chromosome"/>
</dbReference>
<dbReference type="EC" id="2.7.13.3" evidence="2"/>
<name>A0A975EZ47_9SPIR</name>
<dbReference type="GO" id="GO:0000155">
    <property type="term" value="F:phosphorelay sensor kinase activity"/>
    <property type="evidence" value="ECO:0007669"/>
    <property type="project" value="InterPro"/>
</dbReference>
<dbReference type="PANTHER" id="PTHR45339:SF5">
    <property type="entry name" value="HISTIDINE KINASE"/>
    <property type="match status" value="1"/>
</dbReference>
<evidence type="ECO:0000256" key="1">
    <source>
        <dbReference type="ARBA" id="ARBA00000085"/>
    </source>
</evidence>
<dbReference type="PANTHER" id="PTHR45339">
    <property type="entry name" value="HYBRID SIGNAL TRANSDUCTION HISTIDINE KINASE J"/>
    <property type="match status" value="1"/>
</dbReference>
<comment type="catalytic activity">
    <reaction evidence="1">
        <text>ATP + protein L-histidine = ADP + protein N-phospho-L-histidine.</text>
        <dbReference type="EC" id="2.7.13.3"/>
    </reaction>
</comment>
<dbReference type="SUPFAM" id="SSF55874">
    <property type="entry name" value="ATPase domain of HSP90 chaperone/DNA topoisomerase II/histidine kinase"/>
    <property type="match status" value="1"/>
</dbReference>
<dbReference type="SMART" id="SM00388">
    <property type="entry name" value="HisKA"/>
    <property type="match status" value="1"/>
</dbReference>
<feature type="domain" description="Response regulatory" evidence="6">
    <location>
        <begin position="251"/>
        <end position="376"/>
    </location>
</feature>
<gene>
    <name evidence="7" type="ORF">HRI96_01985</name>
</gene>
<dbReference type="SMART" id="SM00387">
    <property type="entry name" value="HATPase_c"/>
    <property type="match status" value="1"/>
</dbReference>
<dbReference type="SMART" id="SM00448">
    <property type="entry name" value="REC"/>
    <property type="match status" value="2"/>
</dbReference>
<dbReference type="RefSeq" id="WP_210117859.1">
    <property type="nucleotide sequence ID" value="NZ_CP054257.1"/>
</dbReference>
<dbReference type="SUPFAM" id="SSF47384">
    <property type="entry name" value="Homodimeric domain of signal transducing histidine kinase"/>
    <property type="match status" value="1"/>
</dbReference>
<evidence type="ECO:0000256" key="4">
    <source>
        <dbReference type="PROSITE-ProRule" id="PRU00169"/>
    </source>
</evidence>
<evidence type="ECO:0000256" key="3">
    <source>
        <dbReference type="ARBA" id="ARBA00022553"/>
    </source>
</evidence>
<protein>
    <recommendedName>
        <fullName evidence="2">histidine kinase</fullName>
        <ecNumber evidence="2">2.7.13.3</ecNumber>
    </recommendedName>
</protein>
<evidence type="ECO:0000256" key="2">
    <source>
        <dbReference type="ARBA" id="ARBA00012438"/>
    </source>
</evidence>
<dbReference type="InterPro" id="IPR011006">
    <property type="entry name" value="CheY-like_superfamily"/>
</dbReference>